<accession>A0A134A4X2</accession>
<keyword evidence="1" id="KW-0472">Membrane</keyword>
<feature type="transmembrane region" description="Helical" evidence="1">
    <location>
        <begin position="7"/>
        <end position="23"/>
    </location>
</feature>
<sequence length="130" mass="15483">MKYNKYLIITFPILIILVSAFFYTKNIIYFYLTIPICVYVSFVRYFKEKNKLLIKTNKVLNLLKYEFTMYTVAVLTPYSISSFSFIRKIKSVEYAYIACIISVILLLLYAIINIKRTLLIRKELRNNNSK</sequence>
<dbReference type="AlphaFoldDB" id="A0A134A4X2"/>
<gene>
    <name evidence="2" type="ORF">HMPREF3186_00380</name>
</gene>
<organism evidence="2 3">
    <name type="scientific">Gemella haemolysans</name>
    <dbReference type="NCBI Taxonomy" id="1379"/>
    <lineage>
        <taxon>Bacteria</taxon>
        <taxon>Bacillati</taxon>
        <taxon>Bacillota</taxon>
        <taxon>Bacilli</taxon>
        <taxon>Bacillales</taxon>
        <taxon>Gemellaceae</taxon>
        <taxon>Gemella</taxon>
    </lineage>
</organism>
<evidence type="ECO:0000313" key="2">
    <source>
        <dbReference type="EMBL" id="KXB62712.1"/>
    </source>
</evidence>
<name>A0A134A4X2_9BACL</name>
<comment type="caution">
    <text evidence="2">The sequence shown here is derived from an EMBL/GenBank/DDBJ whole genome shotgun (WGS) entry which is preliminary data.</text>
</comment>
<protein>
    <submittedName>
        <fullName evidence="2">Uncharacterized protein</fullName>
    </submittedName>
</protein>
<reference evidence="3" key="1">
    <citation type="submission" date="2016-01" db="EMBL/GenBank/DDBJ databases">
        <authorList>
            <person name="Mitreva M."/>
            <person name="Pepin K.H."/>
            <person name="Mihindukulasuriya K.A."/>
            <person name="Fulton R."/>
            <person name="Fronick C."/>
            <person name="O'Laughlin M."/>
            <person name="Miner T."/>
            <person name="Herter B."/>
            <person name="Rosa B.A."/>
            <person name="Cordes M."/>
            <person name="Tomlinson C."/>
            <person name="Wollam A."/>
            <person name="Palsikar V.B."/>
            <person name="Mardis E.R."/>
            <person name="Wilson R.K."/>
        </authorList>
    </citation>
    <scope>NUCLEOTIDE SEQUENCE [LARGE SCALE GENOMIC DNA]</scope>
    <source>
        <strain evidence="3">DNF01167</strain>
    </source>
</reference>
<keyword evidence="1" id="KW-1133">Transmembrane helix</keyword>
<evidence type="ECO:0000313" key="3">
    <source>
        <dbReference type="Proteomes" id="UP000070355"/>
    </source>
</evidence>
<dbReference type="Proteomes" id="UP000070355">
    <property type="component" value="Unassembled WGS sequence"/>
</dbReference>
<proteinExistence type="predicted"/>
<feature type="transmembrane region" description="Helical" evidence="1">
    <location>
        <begin position="92"/>
        <end position="112"/>
    </location>
</feature>
<dbReference type="EMBL" id="LSDC01000021">
    <property type="protein sequence ID" value="KXB62712.1"/>
    <property type="molecule type" value="Genomic_DNA"/>
</dbReference>
<feature type="transmembrane region" description="Helical" evidence="1">
    <location>
        <begin position="29"/>
        <end position="46"/>
    </location>
</feature>
<dbReference type="PATRIC" id="fig|1379.3.peg.376"/>
<feature type="transmembrane region" description="Helical" evidence="1">
    <location>
        <begin position="67"/>
        <end position="86"/>
    </location>
</feature>
<evidence type="ECO:0000256" key="1">
    <source>
        <dbReference type="SAM" id="Phobius"/>
    </source>
</evidence>
<keyword evidence="1" id="KW-0812">Transmembrane</keyword>